<keyword evidence="1" id="KW-0812">Transmembrane</keyword>
<organism evidence="2 3">
    <name type="scientific">Limnospira platensis NIES-46</name>
    <dbReference type="NCBI Taxonomy" id="1236695"/>
    <lineage>
        <taxon>Bacteria</taxon>
        <taxon>Bacillati</taxon>
        <taxon>Cyanobacteriota</taxon>
        <taxon>Cyanophyceae</taxon>
        <taxon>Oscillatoriophycideae</taxon>
        <taxon>Oscillatoriales</taxon>
        <taxon>Sirenicapillariaceae</taxon>
        <taxon>Limnospira</taxon>
    </lineage>
</organism>
<evidence type="ECO:0000313" key="3">
    <source>
        <dbReference type="Proteomes" id="UP000326169"/>
    </source>
</evidence>
<proteinExistence type="predicted"/>
<gene>
    <name evidence="2" type="ORF">NIES46_24500</name>
</gene>
<keyword evidence="1" id="KW-1133">Transmembrane helix</keyword>
<dbReference type="Proteomes" id="UP000326169">
    <property type="component" value="Unassembled WGS sequence"/>
</dbReference>
<reference evidence="2 3" key="1">
    <citation type="journal article" date="2019" name="J Genomics">
        <title>The Draft Genome of a Hydrogen-producing Cyanobacterium, Arthrospira platensis NIES-46.</title>
        <authorList>
            <person name="Suzuki S."/>
            <person name="Yamaguchi H."/>
            <person name="Kawachi M."/>
        </authorList>
    </citation>
    <scope>NUCLEOTIDE SEQUENCE [LARGE SCALE GENOMIC DNA]</scope>
    <source>
        <strain evidence="2 3">NIES-46</strain>
    </source>
</reference>
<protein>
    <submittedName>
        <fullName evidence="2">Uncharacterized protein</fullName>
    </submittedName>
</protein>
<evidence type="ECO:0000256" key="1">
    <source>
        <dbReference type="SAM" id="Phobius"/>
    </source>
</evidence>
<keyword evidence="1" id="KW-0472">Membrane</keyword>
<name>A0A5M3T7D4_LIMPL</name>
<accession>A0A5M3T7D4</accession>
<keyword evidence="3" id="KW-1185">Reference proteome</keyword>
<sequence length="44" mass="4848">MRQGSYSRMEIDNHARLNDIPLVRSSVVIASTFLSISAALGEKL</sequence>
<evidence type="ECO:0000313" key="2">
    <source>
        <dbReference type="EMBL" id="GCE94395.1"/>
    </source>
</evidence>
<comment type="caution">
    <text evidence="2">The sequence shown here is derived from an EMBL/GenBank/DDBJ whole genome shotgun (WGS) entry which is preliminary data.</text>
</comment>
<dbReference type="EMBL" id="BIMW01000096">
    <property type="protein sequence ID" value="GCE94395.1"/>
    <property type="molecule type" value="Genomic_DNA"/>
</dbReference>
<feature type="transmembrane region" description="Helical" evidence="1">
    <location>
        <begin position="21"/>
        <end position="41"/>
    </location>
</feature>